<proteinExistence type="predicted"/>
<evidence type="ECO:0000256" key="4">
    <source>
        <dbReference type="ARBA" id="ARBA00023136"/>
    </source>
</evidence>
<dbReference type="AlphaFoldDB" id="A0A3Q2Z9I3"/>
<feature type="transmembrane region" description="Helical" evidence="5">
    <location>
        <begin position="309"/>
        <end position="329"/>
    </location>
</feature>
<dbReference type="Proteomes" id="UP000264800">
    <property type="component" value="Unplaced"/>
</dbReference>
<dbReference type="SUPFAM" id="SSF103473">
    <property type="entry name" value="MFS general substrate transporter"/>
    <property type="match status" value="1"/>
</dbReference>
<feature type="transmembrane region" description="Helical" evidence="5">
    <location>
        <begin position="191"/>
        <end position="212"/>
    </location>
</feature>
<dbReference type="GeneTree" id="ENSGT00940000154922"/>
<feature type="transmembrane region" description="Helical" evidence="5">
    <location>
        <begin position="251"/>
        <end position="270"/>
    </location>
</feature>
<dbReference type="Ensembl" id="ENSKMAT00000000235.1">
    <property type="protein sequence ID" value="ENSKMAP00000000211.1"/>
    <property type="gene ID" value="ENSKMAG00000000134.1"/>
</dbReference>
<dbReference type="PANTHER" id="PTHR24064">
    <property type="entry name" value="SOLUTE CARRIER FAMILY 22 MEMBER"/>
    <property type="match status" value="1"/>
</dbReference>
<sequence>NISCLVLDFSSALPRMTIVVMIIGDGVFPFYLVKNDCNPVTGIEWVDIKHRTLVSVLLTMSWSFSTSLLPAVAYLVNDWRYLIATVTTPVLVAIISWWVPESARWLISNGKVNSAHFYLSKCAKFNGREEFMVLSKIIIVEDENRKYSFVDLIRTPNMRQLALLTGILWFGVACTYYGISFNIDGFGVNIYLTQFIYGIIEVPAKVFIILFVDKLGRRLTEAGTLSLTGLVIIYHFIPTLTVLLLSSVCHTVSLGKMFSEISFTTVYLYTAELYPTVMRQNGLGYCSFMARIGVAVSPLIMILEDTWSYLPGTLFTLLALSATLSTFFLPETANIRLPETIEDVYHLRQLHLQRCQN</sequence>
<dbReference type="InterPro" id="IPR036259">
    <property type="entry name" value="MFS_trans_sf"/>
</dbReference>
<dbReference type="GO" id="GO:0022857">
    <property type="term" value="F:transmembrane transporter activity"/>
    <property type="evidence" value="ECO:0007669"/>
    <property type="project" value="InterPro"/>
</dbReference>
<accession>A0A3Q2Z9I3</accession>
<name>A0A3Q2Z9I3_KRYMA</name>
<feature type="transmembrane region" description="Helical" evidence="5">
    <location>
        <begin position="161"/>
        <end position="179"/>
    </location>
</feature>
<feature type="transmembrane region" description="Helical" evidence="5">
    <location>
        <begin position="81"/>
        <end position="99"/>
    </location>
</feature>
<dbReference type="Gene3D" id="1.20.1250.20">
    <property type="entry name" value="MFS general substrate transporter like domains"/>
    <property type="match status" value="1"/>
</dbReference>
<keyword evidence="2 5" id="KW-0812">Transmembrane</keyword>
<comment type="subcellular location">
    <subcellularLocation>
        <location evidence="1">Membrane</location>
        <topology evidence="1">Multi-pass membrane protein</topology>
    </subcellularLocation>
</comment>
<dbReference type="OMA" id="ISYWIAP"/>
<evidence type="ECO:0000256" key="2">
    <source>
        <dbReference type="ARBA" id="ARBA00022692"/>
    </source>
</evidence>
<dbReference type="GO" id="GO:0016020">
    <property type="term" value="C:membrane"/>
    <property type="evidence" value="ECO:0007669"/>
    <property type="project" value="UniProtKB-SubCell"/>
</dbReference>
<feature type="transmembrane region" description="Helical" evidence="5">
    <location>
        <begin position="224"/>
        <end position="245"/>
    </location>
</feature>
<feature type="transmembrane region" description="Helical" evidence="5">
    <location>
        <begin position="53"/>
        <end position="75"/>
    </location>
</feature>
<organism evidence="6 7">
    <name type="scientific">Kryptolebias marmoratus</name>
    <name type="common">Mangrove killifish</name>
    <name type="synonym">Rivulus marmoratus</name>
    <dbReference type="NCBI Taxonomy" id="37003"/>
    <lineage>
        <taxon>Eukaryota</taxon>
        <taxon>Metazoa</taxon>
        <taxon>Chordata</taxon>
        <taxon>Craniata</taxon>
        <taxon>Vertebrata</taxon>
        <taxon>Euteleostomi</taxon>
        <taxon>Actinopterygii</taxon>
        <taxon>Neopterygii</taxon>
        <taxon>Teleostei</taxon>
        <taxon>Neoteleostei</taxon>
        <taxon>Acanthomorphata</taxon>
        <taxon>Ovalentaria</taxon>
        <taxon>Atherinomorphae</taxon>
        <taxon>Cyprinodontiformes</taxon>
        <taxon>Rivulidae</taxon>
        <taxon>Kryptolebias</taxon>
    </lineage>
</organism>
<reference evidence="6" key="1">
    <citation type="submission" date="2025-08" db="UniProtKB">
        <authorList>
            <consortium name="Ensembl"/>
        </authorList>
    </citation>
    <scope>IDENTIFICATION</scope>
</reference>
<keyword evidence="4 5" id="KW-0472">Membrane</keyword>
<keyword evidence="3 5" id="KW-1133">Transmembrane helix</keyword>
<evidence type="ECO:0000256" key="3">
    <source>
        <dbReference type="ARBA" id="ARBA00022989"/>
    </source>
</evidence>
<dbReference type="Pfam" id="PF00083">
    <property type="entry name" value="Sugar_tr"/>
    <property type="match status" value="1"/>
</dbReference>
<protein>
    <recommendedName>
        <fullName evidence="8">Major facilitator superfamily (MFS) profile domain-containing protein</fullName>
    </recommendedName>
</protein>
<feature type="transmembrane region" description="Helical" evidence="5">
    <location>
        <begin position="12"/>
        <end position="33"/>
    </location>
</feature>
<keyword evidence="7" id="KW-1185">Reference proteome</keyword>
<dbReference type="STRING" id="37003.ENSKMAP00000000211"/>
<evidence type="ECO:0000313" key="7">
    <source>
        <dbReference type="Proteomes" id="UP000264800"/>
    </source>
</evidence>
<dbReference type="InterPro" id="IPR005828">
    <property type="entry name" value="MFS_sugar_transport-like"/>
</dbReference>
<evidence type="ECO:0000313" key="6">
    <source>
        <dbReference type="Ensembl" id="ENSKMAP00000000211.1"/>
    </source>
</evidence>
<evidence type="ECO:0000256" key="5">
    <source>
        <dbReference type="SAM" id="Phobius"/>
    </source>
</evidence>
<reference evidence="6" key="2">
    <citation type="submission" date="2025-09" db="UniProtKB">
        <authorList>
            <consortium name="Ensembl"/>
        </authorList>
    </citation>
    <scope>IDENTIFICATION</scope>
</reference>
<evidence type="ECO:0008006" key="8">
    <source>
        <dbReference type="Google" id="ProtNLM"/>
    </source>
</evidence>
<feature type="transmembrane region" description="Helical" evidence="5">
    <location>
        <begin position="282"/>
        <end position="303"/>
    </location>
</feature>
<evidence type="ECO:0000256" key="1">
    <source>
        <dbReference type="ARBA" id="ARBA00004141"/>
    </source>
</evidence>